<sequence>GRCSHLQARDGGGGRAEVLPRGGALQPVAQRQPGGAPHRRLAAGARLHVLRRARHLPPLAGGRHRAVEDGDGDARPAAQGVHHLLRGRRRPRAVERGVHGVDQQFRVLQPGDHGREPRRHHGARRRSAARPLQPQWLQQPPLPGDGGGAGRGQRLEAQVHPL</sequence>
<feature type="region of interest" description="Disordered" evidence="1">
    <location>
        <begin position="58"/>
        <end position="162"/>
    </location>
</feature>
<feature type="compositionally biased region" description="Basic and acidic residues" evidence="1">
    <location>
        <begin position="65"/>
        <end position="74"/>
    </location>
</feature>
<gene>
    <name evidence="2" type="ORF">AVDCRST_MAG68-1187</name>
</gene>
<feature type="region of interest" description="Disordered" evidence="1">
    <location>
        <begin position="1"/>
        <end position="37"/>
    </location>
</feature>
<proteinExistence type="predicted"/>
<accession>A0A6J4KP93</accession>
<organism evidence="2">
    <name type="scientific">uncultured Gemmatimonadota bacterium</name>
    <dbReference type="NCBI Taxonomy" id="203437"/>
    <lineage>
        <taxon>Bacteria</taxon>
        <taxon>Pseudomonadati</taxon>
        <taxon>Gemmatimonadota</taxon>
        <taxon>environmental samples</taxon>
    </lineage>
</organism>
<feature type="compositionally biased region" description="Low complexity" evidence="1">
    <location>
        <begin position="129"/>
        <end position="139"/>
    </location>
</feature>
<feature type="non-terminal residue" evidence="2">
    <location>
        <position position="162"/>
    </location>
</feature>
<feature type="compositionally biased region" description="Basic residues" evidence="1">
    <location>
        <begin position="116"/>
        <end position="128"/>
    </location>
</feature>
<protein>
    <submittedName>
        <fullName evidence="2">Uncharacterized protein</fullName>
    </submittedName>
</protein>
<dbReference type="AlphaFoldDB" id="A0A6J4KP93"/>
<dbReference type="EMBL" id="CADCTW010000067">
    <property type="protein sequence ID" value="CAA9310660.1"/>
    <property type="molecule type" value="Genomic_DNA"/>
</dbReference>
<name>A0A6J4KP93_9BACT</name>
<evidence type="ECO:0000313" key="2">
    <source>
        <dbReference type="EMBL" id="CAA9310660.1"/>
    </source>
</evidence>
<evidence type="ECO:0000256" key="1">
    <source>
        <dbReference type="SAM" id="MobiDB-lite"/>
    </source>
</evidence>
<reference evidence="2" key="1">
    <citation type="submission" date="2020-02" db="EMBL/GenBank/DDBJ databases">
        <authorList>
            <person name="Meier V. D."/>
        </authorList>
    </citation>
    <scope>NUCLEOTIDE SEQUENCE</scope>
    <source>
        <strain evidence="2">AVDCRST_MAG68</strain>
    </source>
</reference>
<feature type="non-terminal residue" evidence="2">
    <location>
        <position position="1"/>
    </location>
</feature>